<dbReference type="Gene3D" id="3.30.70.1290">
    <property type="entry name" value="Transposase IS200-like"/>
    <property type="match status" value="1"/>
</dbReference>
<dbReference type="GO" id="GO:0004803">
    <property type="term" value="F:transposase activity"/>
    <property type="evidence" value="ECO:0007669"/>
    <property type="project" value="InterPro"/>
</dbReference>
<evidence type="ECO:0000259" key="1">
    <source>
        <dbReference type="SMART" id="SM01321"/>
    </source>
</evidence>
<feature type="domain" description="Transposase IS200-like" evidence="1">
    <location>
        <begin position="8"/>
        <end position="148"/>
    </location>
</feature>
<dbReference type="GO" id="GO:0003677">
    <property type="term" value="F:DNA binding"/>
    <property type="evidence" value="ECO:0007669"/>
    <property type="project" value="InterPro"/>
</dbReference>
<dbReference type="SMART" id="SM01321">
    <property type="entry name" value="Y1_Tnp"/>
    <property type="match status" value="1"/>
</dbReference>
<comment type="caution">
    <text evidence="2">The sequence shown here is derived from an EMBL/GenBank/DDBJ whole genome shotgun (WGS) entry which is preliminary data.</text>
</comment>
<dbReference type="PANTHER" id="PTHR34322">
    <property type="entry name" value="TRANSPOSASE, Y1_TNP DOMAIN-CONTAINING"/>
    <property type="match status" value="1"/>
</dbReference>
<dbReference type="EMBL" id="MFZI01000049">
    <property type="protein sequence ID" value="OGK19411.1"/>
    <property type="molecule type" value="Genomic_DNA"/>
</dbReference>
<dbReference type="PANTHER" id="PTHR34322:SF2">
    <property type="entry name" value="TRANSPOSASE IS200-LIKE DOMAIN-CONTAINING PROTEIN"/>
    <property type="match status" value="1"/>
</dbReference>
<dbReference type="GO" id="GO:0006313">
    <property type="term" value="P:DNA transposition"/>
    <property type="evidence" value="ECO:0007669"/>
    <property type="project" value="InterPro"/>
</dbReference>
<accession>A0A1F7GKE0</accession>
<reference evidence="2 3" key="1">
    <citation type="journal article" date="2016" name="Nat. Commun.">
        <title>Thousands of microbial genomes shed light on interconnected biogeochemical processes in an aquifer system.</title>
        <authorList>
            <person name="Anantharaman K."/>
            <person name="Brown C.T."/>
            <person name="Hug L.A."/>
            <person name="Sharon I."/>
            <person name="Castelle C.J."/>
            <person name="Probst A.J."/>
            <person name="Thomas B.C."/>
            <person name="Singh A."/>
            <person name="Wilkins M.J."/>
            <person name="Karaoz U."/>
            <person name="Brodie E.L."/>
            <person name="Williams K.H."/>
            <person name="Hubbard S.S."/>
            <person name="Banfield J.F."/>
        </authorList>
    </citation>
    <scope>NUCLEOTIDE SEQUENCE [LARGE SCALE GENOMIC DNA]</scope>
</reference>
<dbReference type="InterPro" id="IPR002686">
    <property type="entry name" value="Transposase_17"/>
</dbReference>
<gene>
    <name evidence="2" type="ORF">A2866_01735</name>
</gene>
<sequence>MMIRNKYPSSSIYHLCNKSIANFKIFRDEIFTSRFITTLDYYNRKKIKRSLSDYLKSKEYIVENLLYPTDSLVKFLAYCIMPDHYHLLVKINAENSLSRYLNNVENSFTRFFNLKNYRKGPLWQSRFKSVLIESNEQLLHVTRYIHLNPTSSRLVTTPEDWNFSSYRDYINGNQFLKEILVEVSIKNPVIYKKFVDDQSDYQKRLKSLKKLLLD</sequence>
<dbReference type="AlphaFoldDB" id="A0A1F7GKE0"/>
<protein>
    <recommendedName>
        <fullName evidence="1">Transposase IS200-like domain-containing protein</fullName>
    </recommendedName>
</protein>
<evidence type="ECO:0000313" key="2">
    <source>
        <dbReference type="EMBL" id="OGK19411.1"/>
    </source>
</evidence>
<organism evidence="2 3">
    <name type="scientific">Candidatus Roizmanbacteria bacterium RIFCSPHIGHO2_01_FULL_39_8</name>
    <dbReference type="NCBI Taxonomy" id="1802033"/>
    <lineage>
        <taxon>Bacteria</taxon>
        <taxon>Candidatus Roizmaniibacteriota</taxon>
    </lineage>
</organism>
<dbReference type="Pfam" id="PF01797">
    <property type="entry name" value="Y1_Tnp"/>
    <property type="match status" value="1"/>
</dbReference>
<dbReference type="InterPro" id="IPR036515">
    <property type="entry name" value="Transposase_17_sf"/>
</dbReference>
<dbReference type="SUPFAM" id="SSF143422">
    <property type="entry name" value="Transposase IS200-like"/>
    <property type="match status" value="1"/>
</dbReference>
<name>A0A1F7GKE0_9BACT</name>
<dbReference type="Proteomes" id="UP000177026">
    <property type="component" value="Unassembled WGS sequence"/>
</dbReference>
<proteinExistence type="predicted"/>
<evidence type="ECO:0000313" key="3">
    <source>
        <dbReference type="Proteomes" id="UP000177026"/>
    </source>
</evidence>